<keyword evidence="1" id="KW-0812">Transmembrane</keyword>
<feature type="transmembrane region" description="Helical" evidence="1">
    <location>
        <begin position="161"/>
        <end position="181"/>
    </location>
</feature>
<reference evidence="2" key="2">
    <citation type="submission" date="2021-04" db="EMBL/GenBank/DDBJ databases">
        <authorList>
            <person name="Gilroy R."/>
        </authorList>
    </citation>
    <scope>NUCLEOTIDE SEQUENCE</scope>
    <source>
        <strain evidence="2">ChiHecec2B26-7398</strain>
    </source>
</reference>
<sequence length="222" mass="23258">MKRTLCATLRFLREDLVLPLAALPVFALLGVGLGVLVALLDTPQEAPLAAAVVMLLSGVLLTVVLSIVYFSNWFAVLLAFPANRRGLLAGLLLFCLGVSALAQLTTLAVGSLCTLGFGAAFGQPLAMPWQQIPAFVWPCCLLGPVLGGVVLGGLQCRFGAAAFWVVYFVFLGVCSTASWWLPVLTDRFSPTGLAALGAGACLALLFLAALAVRWLLRAAVKA</sequence>
<dbReference type="AlphaFoldDB" id="A0A9D1Y2D0"/>
<feature type="transmembrane region" description="Helical" evidence="1">
    <location>
        <begin position="91"/>
        <end position="122"/>
    </location>
</feature>
<feature type="transmembrane region" description="Helical" evidence="1">
    <location>
        <begin position="46"/>
        <end position="79"/>
    </location>
</feature>
<accession>A0A9D1Y2D0</accession>
<feature type="transmembrane region" description="Helical" evidence="1">
    <location>
        <begin position="134"/>
        <end position="154"/>
    </location>
</feature>
<dbReference type="EMBL" id="DXEI01000148">
    <property type="protein sequence ID" value="HIX95759.1"/>
    <property type="molecule type" value="Genomic_DNA"/>
</dbReference>
<feature type="transmembrane region" description="Helical" evidence="1">
    <location>
        <begin position="193"/>
        <end position="216"/>
    </location>
</feature>
<reference evidence="2" key="1">
    <citation type="journal article" date="2021" name="PeerJ">
        <title>Extensive microbial diversity within the chicken gut microbiome revealed by metagenomics and culture.</title>
        <authorList>
            <person name="Gilroy R."/>
            <person name="Ravi A."/>
            <person name="Getino M."/>
            <person name="Pursley I."/>
            <person name="Horton D.L."/>
            <person name="Alikhan N.F."/>
            <person name="Baker D."/>
            <person name="Gharbi K."/>
            <person name="Hall N."/>
            <person name="Watson M."/>
            <person name="Adriaenssens E.M."/>
            <person name="Foster-Nyarko E."/>
            <person name="Jarju S."/>
            <person name="Secka A."/>
            <person name="Antonio M."/>
            <person name="Oren A."/>
            <person name="Chaudhuri R.R."/>
            <person name="La Ragione R."/>
            <person name="Hildebrand F."/>
            <person name="Pallen M.J."/>
        </authorList>
    </citation>
    <scope>NUCLEOTIDE SEQUENCE</scope>
    <source>
        <strain evidence="2">ChiHecec2B26-7398</strain>
    </source>
</reference>
<organism evidence="2 3">
    <name type="scientific">Candidatus Gemmiger excrementipullorum</name>
    <dbReference type="NCBI Taxonomy" id="2838610"/>
    <lineage>
        <taxon>Bacteria</taxon>
        <taxon>Bacillati</taxon>
        <taxon>Bacillota</taxon>
        <taxon>Clostridia</taxon>
        <taxon>Eubacteriales</taxon>
        <taxon>Gemmiger</taxon>
    </lineage>
</organism>
<dbReference type="Proteomes" id="UP000886751">
    <property type="component" value="Unassembled WGS sequence"/>
</dbReference>
<keyword evidence="1" id="KW-0472">Membrane</keyword>
<gene>
    <name evidence="2" type="ORF">H9846_09945</name>
</gene>
<keyword evidence="1" id="KW-1133">Transmembrane helix</keyword>
<evidence type="ECO:0000313" key="2">
    <source>
        <dbReference type="EMBL" id="HIX95759.1"/>
    </source>
</evidence>
<evidence type="ECO:0000256" key="1">
    <source>
        <dbReference type="SAM" id="Phobius"/>
    </source>
</evidence>
<feature type="transmembrane region" description="Helical" evidence="1">
    <location>
        <begin position="20"/>
        <end position="40"/>
    </location>
</feature>
<comment type="caution">
    <text evidence="2">The sequence shown here is derived from an EMBL/GenBank/DDBJ whole genome shotgun (WGS) entry which is preliminary data.</text>
</comment>
<evidence type="ECO:0000313" key="3">
    <source>
        <dbReference type="Proteomes" id="UP000886751"/>
    </source>
</evidence>
<name>A0A9D1Y2D0_9FIRM</name>
<proteinExistence type="predicted"/>
<protein>
    <submittedName>
        <fullName evidence="2">Uncharacterized protein</fullName>
    </submittedName>
</protein>